<sequence>MREEKGLVKKESALEVVSPVHPRHFVTNPSPNISTSTNHGLNLRIKPRAAHISIVISSYINYTDYIPLTPDPFTHRQ</sequence>
<protein>
    <submittedName>
        <fullName evidence="1">Uncharacterized protein</fullName>
    </submittedName>
</protein>
<dbReference type="EMBL" id="OY731400">
    <property type="protein sequence ID" value="CAJ1942355.1"/>
    <property type="molecule type" value="Genomic_DNA"/>
</dbReference>
<gene>
    <name evidence="1" type="ORF">AYBTSS11_LOCUS10795</name>
</gene>
<evidence type="ECO:0000313" key="2">
    <source>
        <dbReference type="Proteomes" id="UP001189624"/>
    </source>
</evidence>
<dbReference type="Gramene" id="rna-AYBTSS11_LOCUS10795">
    <property type="protein sequence ID" value="CAJ1942355.1"/>
    <property type="gene ID" value="gene-AYBTSS11_LOCUS10795"/>
</dbReference>
<reference evidence="1" key="1">
    <citation type="submission" date="2023-10" db="EMBL/GenBank/DDBJ databases">
        <authorList>
            <person name="Domelevo Entfellner J.-B."/>
        </authorList>
    </citation>
    <scope>NUCLEOTIDE SEQUENCE</scope>
</reference>
<dbReference type="AlphaFoldDB" id="A0AA86V8Z2"/>
<dbReference type="Proteomes" id="UP001189624">
    <property type="component" value="Chromosome 3"/>
</dbReference>
<accession>A0AA86V8Z2</accession>
<keyword evidence="2" id="KW-1185">Reference proteome</keyword>
<evidence type="ECO:0000313" key="1">
    <source>
        <dbReference type="EMBL" id="CAJ1942355.1"/>
    </source>
</evidence>
<name>A0AA86V8Z2_9FABA</name>
<organism evidence="1 2">
    <name type="scientific">Sphenostylis stenocarpa</name>
    <dbReference type="NCBI Taxonomy" id="92480"/>
    <lineage>
        <taxon>Eukaryota</taxon>
        <taxon>Viridiplantae</taxon>
        <taxon>Streptophyta</taxon>
        <taxon>Embryophyta</taxon>
        <taxon>Tracheophyta</taxon>
        <taxon>Spermatophyta</taxon>
        <taxon>Magnoliopsida</taxon>
        <taxon>eudicotyledons</taxon>
        <taxon>Gunneridae</taxon>
        <taxon>Pentapetalae</taxon>
        <taxon>rosids</taxon>
        <taxon>fabids</taxon>
        <taxon>Fabales</taxon>
        <taxon>Fabaceae</taxon>
        <taxon>Papilionoideae</taxon>
        <taxon>50 kb inversion clade</taxon>
        <taxon>NPAAA clade</taxon>
        <taxon>indigoferoid/millettioid clade</taxon>
        <taxon>Phaseoleae</taxon>
        <taxon>Sphenostylis</taxon>
    </lineage>
</organism>
<proteinExistence type="predicted"/>